<feature type="compositionally biased region" description="Low complexity" evidence="1">
    <location>
        <begin position="128"/>
        <end position="140"/>
    </location>
</feature>
<feature type="region of interest" description="Disordered" evidence="1">
    <location>
        <begin position="276"/>
        <end position="304"/>
    </location>
</feature>
<dbReference type="RefSeq" id="XP_046014111.1">
    <property type="nucleotide sequence ID" value="XM_046153649.1"/>
</dbReference>
<evidence type="ECO:0000313" key="3">
    <source>
        <dbReference type="Proteomes" id="UP000756346"/>
    </source>
</evidence>
<gene>
    <name evidence="2" type="ORF">B0I36DRAFT_321114</name>
</gene>
<evidence type="ECO:0000256" key="1">
    <source>
        <dbReference type="SAM" id="MobiDB-lite"/>
    </source>
</evidence>
<organism evidence="2 3">
    <name type="scientific">Microdochium trichocladiopsis</name>
    <dbReference type="NCBI Taxonomy" id="1682393"/>
    <lineage>
        <taxon>Eukaryota</taxon>
        <taxon>Fungi</taxon>
        <taxon>Dikarya</taxon>
        <taxon>Ascomycota</taxon>
        <taxon>Pezizomycotina</taxon>
        <taxon>Sordariomycetes</taxon>
        <taxon>Xylariomycetidae</taxon>
        <taxon>Xylariales</taxon>
        <taxon>Microdochiaceae</taxon>
        <taxon>Microdochium</taxon>
    </lineage>
</organism>
<dbReference type="EMBL" id="JAGTJQ010000004">
    <property type="protein sequence ID" value="KAH7033279.1"/>
    <property type="molecule type" value="Genomic_DNA"/>
</dbReference>
<dbReference type="AlphaFoldDB" id="A0A9P9BPM1"/>
<dbReference type="Proteomes" id="UP000756346">
    <property type="component" value="Unassembled WGS sequence"/>
</dbReference>
<evidence type="ECO:0000313" key="2">
    <source>
        <dbReference type="EMBL" id="KAH7033279.1"/>
    </source>
</evidence>
<accession>A0A9P9BPM1</accession>
<feature type="compositionally biased region" description="Low complexity" evidence="1">
    <location>
        <begin position="58"/>
        <end position="68"/>
    </location>
</feature>
<sequence>MMQSTFGLPMADRPPVSYPAVSTPDQTLQYIPYMETVSRLPRASSVQRPTGAMRVVKPSSTSSSPQARAARRRTMMADTNIARRRGQPLDHNTIHQHFQHSPYVSASVEEPIKRTSRPLSWHPGSSSQAQQQQQYTAKLQQQLEQQQHLLHQNGLYQNTYTQRQTGSTYTVPSTSGYLEEDHYTRFQNMPPTPIQFSAQNSPISGYIPSDFTSINPAEGNGSPSHYFAPAIWSQTQPYTDATGYEASPEALESFPPLPVTSTSTWDQPSQPERFYGGITPPTPQDTQSSQHHEAVAVTPEESIPYEPLQASEDEGEILVGMGLYEDPEKTEDDPWLDNYRITTSELLGTTYRRVGQGLKLEESWEPPASDDENDGDDSSSDRDADGEEQDTAASPEETQTWI</sequence>
<keyword evidence="3" id="KW-1185">Reference proteome</keyword>
<protein>
    <submittedName>
        <fullName evidence="2">Uncharacterized protein</fullName>
    </submittedName>
</protein>
<feature type="region of interest" description="Disordered" evidence="1">
    <location>
        <begin position="42"/>
        <end position="73"/>
    </location>
</feature>
<dbReference type="OrthoDB" id="5378435at2759"/>
<comment type="caution">
    <text evidence="2">The sequence shown here is derived from an EMBL/GenBank/DDBJ whole genome shotgun (WGS) entry which is preliminary data.</text>
</comment>
<reference evidence="2" key="1">
    <citation type="journal article" date="2021" name="Nat. Commun.">
        <title>Genetic determinants of endophytism in the Arabidopsis root mycobiome.</title>
        <authorList>
            <person name="Mesny F."/>
            <person name="Miyauchi S."/>
            <person name="Thiergart T."/>
            <person name="Pickel B."/>
            <person name="Atanasova L."/>
            <person name="Karlsson M."/>
            <person name="Huettel B."/>
            <person name="Barry K.W."/>
            <person name="Haridas S."/>
            <person name="Chen C."/>
            <person name="Bauer D."/>
            <person name="Andreopoulos W."/>
            <person name="Pangilinan J."/>
            <person name="LaButti K."/>
            <person name="Riley R."/>
            <person name="Lipzen A."/>
            <person name="Clum A."/>
            <person name="Drula E."/>
            <person name="Henrissat B."/>
            <person name="Kohler A."/>
            <person name="Grigoriev I.V."/>
            <person name="Martin F.M."/>
            <person name="Hacquard S."/>
        </authorList>
    </citation>
    <scope>NUCLEOTIDE SEQUENCE</scope>
    <source>
        <strain evidence="2">MPI-CAGE-CH-0230</strain>
    </source>
</reference>
<feature type="compositionally biased region" description="Acidic residues" evidence="1">
    <location>
        <begin position="368"/>
        <end position="390"/>
    </location>
</feature>
<proteinExistence type="predicted"/>
<feature type="region of interest" description="Disordered" evidence="1">
    <location>
        <begin position="100"/>
        <end position="140"/>
    </location>
</feature>
<name>A0A9P9BPM1_9PEZI</name>
<feature type="region of interest" description="Disordered" evidence="1">
    <location>
        <begin position="358"/>
        <end position="402"/>
    </location>
</feature>
<dbReference type="GeneID" id="70183195"/>